<organism evidence="2 3">
    <name type="scientific">Novosphingobium clariflavum</name>
    <dbReference type="NCBI Taxonomy" id="2029884"/>
    <lineage>
        <taxon>Bacteria</taxon>
        <taxon>Pseudomonadati</taxon>
        <taxon>Pseudomonadota</taxon>
        <taxon>Alphaproteobacteria</taxon>
        <taxon>Sphingomonadales</taxon>
        <taxon>Sphingomonadaceae</taxon>
        <taxon>Novosphingobium</taxon>
    </lineage>
</organism>
<reference evidence="2 3" key="1">
    <citation type="submission" date="2024-09" db="EMBL/GenBank/DDBJ databases">
        <authorList>
            <person name="Sun Q."/>
            <person name="Mori K."/>
        </authorList>
    </citation>
    <scope>NUCLEOTIDE SEQUENCE [LARGE SCALE GENOMIC DNA]</scope>
    <source>
        <strain evidence="2 3">CICC 11035S</strain>
    </source>
</reference>
<dbReference type="SUPFAM" id="SSF52833">
    <property type="entry name" value="Thioredoxin-like"/>
    <property type="match status" value="1"/>
</dbReference>
<dbReference type="InterPro" id="IPR036282">
    <property type="entry name" value="Glutathione-S-Trfase_C_sf"/>
</dbReference>
<evidence type="ECO:0000259" key="1">
    <source>
        <dbReference type="PROSITE" id="PS50404"/>
    </source>
</evidence>
<dbReference type="PANTHER" id="PTHR43968:SF6">
    <property type="entry name" value="GLUTATHIONE S-TRANSFERASE OMEGA"/>
    <property type="match status" value="1"/>
</dbReference>
<dbReference type="InterPro" id="IPR050983">
    <property type="entry name" value="GST_Omega/HSP26"/>
</dbReference>
<dbReference type="Pfam" id="PF13409">
    <property type="entry name" value="GST_N_2"/>
    <property type="match status" value="1"/>
</dbReference>
<keyword evidence="3" id="KW-1185">Reference proteome</keyword>
<comment type="caution">
    <text evidence="2">The sequence shown here is derived from an EMBL/GenBank/DDBJ whole genome shotgun (WGS) entry which is preliminary data.</text>
</comment>
<dbReference type="PANTHER" id="PTHR43968">
    <property type="match status" value="1"/>
</dbReference>
<dbReference type="InterPro" id="IPR040079">
    <property type="entry name" value="Glutathione_S-Trfase"/>
</dbReference>
<dbReference type="PROSITE" id="PS50404">
    <property type="entry name" value="GST_NTER"/>
    <property type="match status" value="1"/>
</dbReference>
<evidence type="ECO:0000313" key="2">
    <source>
        <dbReference type="EMBL" id="MFC0683467.1"/>
    </source>
</evidence>
<dbReference type="RefSeq" id="WP_125990041.1">
    <property type="nucleotide sequence ID" value="NZ_JAPCWC010000035.1"/>
</dbReference>
<dbReference type="Gene3D" id="1.20.1050.10">
    <property type="match status" value="1"/>
</dbReference>
<dbReference type="Proteomes" id="UP001589858">
    <property type="component" value="Unassembled WGS sequence"/>
</dbReference>
<dbReference type="Gene3D" id="3.40.30.10">
    <property type="entry name" value="Glutaredoxin"/>
    <property type="match status" value="1"/>
</dbReference>
<dbReference type="SUPFAM" id="SSF47616">
    <property type="entry name" value="GST C-terminal domain-like"/>
    <property type="match status" value="1"/>
</dbReference>
<dbReference type="InterPro" id="IPR004045">
    <property type="entry name" value="Glutathione_S-Trfase_N"/>
</dbReference>
<accession>A0ABV6S2K5</accession>
<evidence type="ECO:0000313" key="3">
    <source>
        <dbReference type="Proteomes" id="UP001589858"/>
    </source>
</evidence>
<dbReference type="Pfam" id="PF13410">
    <property type="entry name" value="GST_C_2"/>
    <property type="match status" value="1"/>
</dbReference>
<dbReference type="EMBL" id="JBHLTM010000012">
    <property type="protein sequence ID" value="MFC0683467.1"/>
    <property type="molecule type" value="Genomic_DNA"/>
</dbReference>
<sequence>MELWYAPTSPFARKVRVAAHELGLSGELTLVQVNPWTEERLRTINPLSKVPTLVLEDGTVLFESTVICEYLDTLGGRHLYPADGPERWRTLLLQGMADGAMTAMGRLFAEERNSPDRPPTAMQERFHAAREATLDRLESERLRADPLIGEIGVAVFLGYLDFRWPDRDWRSGRPTLTRWFERFEERPSMTSTKHSLLQGSM</sequence>
<dbReference type="SFLD" id="SFLDS00019">
    <property type="entry name" value="Glutathione_Transferase_(cytos"/>
    <property type="match status" value="1"/>
</dbReference>
<name>A0ABV6S2K5_9SPHN</name>
<gene>
    <name evidence="2" type="ORF">ACFFF8_02535</name>
</gene>
<feature type="domain" description="GST N-terminal" evidence="1">
    <location>
        <begin position="1"/>
        <end position="79"/>
    </location>
</feature>
<protein>
    <submittedName>
        <fullName evidence="2">Glutathione S-transferase family protein</fullName>
    </submittedName>
</protein>
<dbReference type="CDD" id="cd03049">
    <property type="entry name" value="GST_N_3"/>
    <property type="match status" value="1"/>
</dbReference>
<proteinExistence type="predicted"/>
<dbReference type="InterPro" id="IPR036249">
    <property type="entry name" value="Thioredoxin-like_sf"/>
</dbReference>